<proteinExistence type="predicted"/>
<accession>A0A6J4RCG2</accession>
<evidence type="ECO:0000313" key="1">
    <source>
        <dbReference type="EMBL" id="CAA9470147.1"/>
    </source>
</evidence>
<reference evidence="1" key="1">
    <citation type="submission" date="2020-02" db="EMBL/GenBank/DDBJ databases">
        <authorList>
            <person name="Meier V. D."/>
        </authorList>
    </citation>
    <scope>NUCLEOTIDE SEQUENCE</scope>
    <source>
        <strain evidence="1">AVDCRST_MAG53</strain>
    </source>
</reference>
<dbReference type="EMBL" id="CADCVR010000001">
    <property type="protein sequence ID" value="CAA9470147.1"/>
    <property type="molecule type" value="Genomic_DNA"/>
</dbReference>
<dbReference type="AlphaFoldDB" id="A0A6J4RCG2"/>
<organism evidence="1">
    <name type="scientific">uncultured Solirubrobacteraceae bacterium</name>
    <dbReference type="NCBI Taxonomy" id="1162706"/>
    <lineage>
        <taxon>Bacteria</taxon>
        <taxon>Bacillati</taxon>
        <taxon>Actinomycetota</taxon>
        <taxon>Thermoleophilia</taxon>
        <taxon>Solirubrobacterales</taxon>
        <taxon>Solirubrobacteraceae</taxon>
        <taxon>environmental samples</taxon>
    </lineage>
</organism>
<gene>
    <name evidence="1" type="ORF">AVDCRST_MAG53-1215</name>
</gene>
<name>A0A6J4RCG2_9ACTN</name>
<sequence>MVEGVRALDVTIGRGRIYWADGRTVRSRSLDGGPVRREAVARGVSSVEIDTDGRTLAVVGDGPSDIGNGSSALSVTRPGSGRARLRGERAYGEEYAELRGPVVTRSGVTTLFDEVTAGVAYAFADFRARGRGLQERTSGGMGIVEWDADDRAMALVEAPSEGGCTVGDIEDDDAVAFEAPCRIVLARSGGERLLPPRISSSRRVATVLQTTLRAGTVTGRRPLAGVAVQFRRGNEVRARLVTDAQGRVMLPTTEGEGLAVVAETTPRSYAYLGA</sequence>
<dbReference type="SUPFAM" id="SSF63825">
    <property type="entry name" value="YWTD domain"/>
    <property type="match status" value="1"/>
</dbReference>
<protein>
    <submittedName>
        <fullName evidence="1">Uncharacterized protein</fullName>
    </submittedName>
</protein>